<sequence length="793" mass="91724">MEHSSLDPTSNNISTKSVETRRTLLLRELEKAEQLEEKVPAERDKIHRLKQAYNQMINTEPDIGHRKYRDPFQVLPVELWKDIVPMNPDVDELLTLTLVSSRWCHALTSIPVIWTNIVLDACDGDYLAKAITYLNLSRPVVFHLTILLSPDQWGTVAPLFMPDSSRIRSLQIIPPEEGLRESLEIFDHFTVFPALRRVTLPYRNPIHVLSSDPEPKPDPSIFQHVSSLVEVTDFPWTVSALQDQAFSHLETINIRQMDLDTIHALARLRRVKCLFLSQSQEPPPPTDHLPISVRECLPWIRELKYWGLTSDWYTQPFAVFERALLCMGENLTRIFAGPINLYQLPCLLASLHRFPQLRDLELNVDHEFQESDANPTPIPVPSLRKFELSFRPPFNVYSEFMGEEARKEKMRIQRIGFSRFFTSLSTTAPLLEELHLTGGFLVDCALEHTPTFHHLRSFTLNTSAVNFTLSDPLQSNTSHKQTWSLYAPPLDFLDRVHEGSLRYLQVSTWPPRPYSLFTFGTLSEGTRITSPRYSISPKRLLTLTTLALRVDHPLMMDLSMLPVLTTIEFIGDPSATLASDFFEEIILRPNEWPLLEHVVIEGNYMEWDILLLMLQRRNFLANSDVKPIKSIELDSPLPYKLLYPMTQLLKGQRPEVLDLATISIQEIGDRMADLEQSGCKTCIRNFRACTACRADWPQSSTEDDAEQRLEWKYQLPHERVNAKPPIPPEMASWLKGKRERRLYFVRKFNLFRTQTTRALDCRTIDRDTLIYRRVITVTRWSMDGANLIDSLFE</sequence>
<dbReference type="EMBL" id="KN824359">
    <property type="protein sequence ID" value="KIM22276.1"/>
    <property type="molecule type" value="Genomic_DNA"/>
</dbReference>
<protein>
    <recommendedName>
        <fullName evidence="3">F-box domain-containing protein</fullName>
    </recommendedName>
</protein>
<reference evidence="2" key="2">
    <citation type="submission" date="2015-01" db="EMBL/GenBank/DDBJ databases">
        <title>Evolutionary Origins and Diversification of the Mycorrhizal Mutualists.</title>
        <authorList>
            <consortium name="DOE Joint Genome Institute"/>
            <consortium name="Mycorrhizal Genomics Consortium"/>
            <person name="Kohler A."/>
            <person name="Kuo A."/>
            <person name="Nagy L.G."/>
            <person name="Floudas D."/>
            <person name="Copeland A."/>
            <person name="Barry K.W."/>
            <person name="Cichocki N."/>
            <person name="Veneault-Fourrey C."/>
            <person name="LaButti K."/>
            <person name="Lindquist E.A."/>
            <person name="Lipzen A."/>
            <person name="Lundell T."/>
            <person name="Morin E."/>
            <person name="Murat C."/>
            <person name="Riley R."/>
            <person name="Ohm R."/>
            <person name="Sun H."/>
            <person name="Tunlid A."/>
            <person name="Henrissat B."/>
            <person name="Grigoriev I.V."/>
            <person name="Hibbett D.S."/>
            <person name="Martin F."/>
        </authorList>
    </citation>
    <scope>NUCLEOTIDE SEQUENCE [LARGE SCALE GENOMIC DNA]</scope>
    <source>
        <strain evidence="2">MAFF 305830</strain>
    </source>
</reference>
<organism evidence="1 2">
    <name type="scientific">Serendipita vermifera MAFF 305830</name>
    <dbReference type="NCBI Taxonomy" id="933852"/>
    <lineage>
        <taxon>Eukaryota</taxon>
        <taxon>Fungi</taxon>
        <taxon>Dikarya</taxon>
        <taxon>Basidiomycota</taxon>
        <taxon>Agaricomycotina</taxon>
        <taxon>Agaricomycetes</taxon>
        <taxon>Sebacinales</taxon>
        <taxon>Serendipitaceae</taxon>
        <taxon>Serendipita</taxon>
    </lineage>
</organism>
<gene>
    <name evidence="1" type="ORF">M408DRAFT_28825</name>
</gene>
<dbReference type="AlphaFoldDB" id="A0A0C3ASM3"/>
<dbReference type="Proteomes" id="UP000054097">
    <property type="component" value="Unassembled WGS sequence"/>
</dbReference>
<evidence type="ECO:0008006" key="3">
    <source>
        <dbReference type="Google" id="ProtNLM"/>
    </source>
</evidence>
<evidence type="ECO:0000313" key="1">
    <source>
        <dbReference type="EMBL" id="KIM22276.1"/>
    </source>
</evidence>
<keyword evidence="2" id="KW-1185">Reference proteome</keyword>
<accession>A0A0C3ASM3</accession>
<proteinExistence type="predicted"/>
<dbReference type="OrthoDB" id="3147776at2759"/>
<name>A0A0C3ASM3_SERVB</name>
<dbReference type="HOGENOM" id="CLU_015287_0_0_1"/>
<reference evidence="1 2" key="1">
    <citation type="submission" date="2014-04" db="EMBL/GenBank/DDBJ databases">
        <authorList>
            <consortium name="DOE Joint Genome Institute"/>
            <person name="Kuo A."/>
            <person name="Zuccaro A."/>
            <person name="Kohler A."/>
            <person name="Nagy L.G."/>
            <person name="Floudas D."/>
            <person name="Copeland A."/>
            <person name="Barry K.W."/>
            <person name="Cichocki N."/>
            <person name="Veneault-Fourrey C."/>
            <person name="LaButti K."/>
            <person name="Lindquist E.A."/>
            <person name="Lipzen A."/>
            <person name="Lundell T."/>
            <person name="Morin E."/>
            <person name="Murat C."/>
            <person name="Sun H."/>
            <person name="Tunlid A."/>
            <person name="Henrissat B."/>
            <person name="Grigoriev I.V."/>
            <person name="Hibbett D.S."/>
            <person name="Martin F."/>
            <person name="Nordberg H.P."/>
            <person name="Cantor M.N."/>
            <person name="Hua S.X."/>
        </authorList>
    </citation>
    <scope>NUCLEOTIDE SEQUENCE [LARGE SCALE GENOMIC DNA]</scope>
    <source>
        <strain evidence="1 2">MAFF 305830</strain>
    </source>
</reference>
<evidence type="ECO:0000313" key="2">
    <source>
        <dbReference type="Proteomes" id="UP000054097"/>
    </source>
</evidence>